<evidence type="ECO:0000256" key="3">
    <source>
        <dbReference type="ARBA" id="ARBA00022576"/>
    </source>
</evidence>
<gene>
    <name evidence="8" type="ORF">COY87_03545</name>
</gene>
<name>A0A2M7QJ15_9BACT</name>
<dbReference type="Proteomes" id="UP000229401">
    <property type="component" value="Unassembled WGS sequence"/>
</dbReference>
<reference evidence="9" key="1">
    <citation type="submission" date="2017-09" db="EMBL/GenBank/DDBJ databases">
        <title>Depth-based differentiation of microbial function through sediment-hosted aquifers and enrichment of novel symbionts in the deep terrestrial subsurface.</title>
        <authorList>
            <person name="Probst A.J."/>
            <person name="Ladd B."/>
            <person name="Jarett J.K."/>
            <person name="Geller-Mcgrath D.E."/>
            <person name="Sieber C.M.K."/>
            <person name="Emerson J.B."/>
            <person name="Anantharaman K."/>
            <person name="Thomas B.C."/>
            <person name="Malmstrom R."/>
            <person name="Stieglmeier M."/>
            <person name="Klingl A."/>
            <person name="Woyke T."/>
            <person name="Ryan C.M."/>
            <person name="Banfield J.F."/>
        </authorList>
    </citation>
    <scope>NUCLEOTIDE SEQUENCE [LARGE SCALE GENOMIC DNA]</scope>
</reference>
<comment type="similarity">
    <text evidence="2 6">Belongs to the class-I pyridoxal-phosphate-dependent aminotransferase family.</text>
</comment>
<dbReference type="InterPro" id="IPR050596">
    <property type="entry name" value="AspAT/PAT-like"/>
</dbReference>
<dbReference type="GO" id="GO:0030170">
    <property type="term" value="F:pyridoxal phosphate binding"/>
    <property type="evidence" value="ECO:0007669"/>
    <property type="project" value="InterPro"/>
</dbReference>
<sequence>MKNISQRISLVPASPIRKLVPFAVEAKKQGVTVYHLNIGDPDIKTPDVFIKSLQNWKRNPISYGQSQGDPEFLEGLKNYYHKLGYPFIQIAHIQVTSGGSEAIGLTFFAVCEPGDEVLTFEPLYTNYNSYATIQGISLVPVLTKPDTGFHLPKKIEIEEKINKRTKAILICNPNNPTGTVYTRDEIEMLVKIAQKHGLFLIADEVYRDFVYDGNKHVSLLDYIEKMPNQIIVLDSMSKRYSLCGARLGMLISLNADLMAGILRIAQSRLSAGLIDQAMASHLMEVPSSFFKEVHKEYQNRRDILFEGLSKIPRVTLEKPEGAFYCIVGLPVLNAEDFCKWLLTDYRLHNETVMLAPASGFYSSLGKGKNEVRIAYVLKISSLKKAITILKNGLIKYLHTKNTRLQTRK</sequence>
<evidence type="ECO:0000256" key="5">
    <source>
        <dbReference type="ARBA" id="ARBA00022898"/>
    </source>
</evidence>
<keyword evidence="5" id="KW-0663">Pyridoxal phosphate</keyword>
<dbReference type="Gene3D" id="3.90.1150.10">
    <property type="entry name" value="Aspartate Aminotransferase, domain 1"/>
    <property type="match status" value="1"/>
</dbReference>
<dbReference type="EC" id="2.6.1.-" evidence="6"/>
<dbReference type="InterPro" id="IPR004839">
    <property type="entry name" value="Aminotransferase_I/II_large"/>
</dbReference>
<dbReference type="InterPro" id="IPR015421">
    <property type="entry name" value="PyrdxlP-dep_Trfase_major"/>
</dbReference>
<evidence type="ECO:0000313" key="9">
    <source>
        <dbReference type="Proteomes" id="UP000229401"/>
    </source>
</evidence>
<evidence type="ECO:0000256" key="1">
    <source>
        <dbReference type="ARBA" id="ARBA00001933"/>
    </source>
</evidence>
<keyword evidence="4 6" id="KW-0808">Transferase</keyword>
<dbReference type="GO" id="GO:0008483">
    <property type="term" value="F:transaminase activity"/>
    <property type="evidence" value="ECO:0007669"/>
    <property type="project" value="UniProtKB-KW"/>
</dbReference>
<accession>A0A2M7QJ15</accession>
<evidence type="ECO:0000313" key="8">
    <source>
        <dbReference type="EMBL" id="PIY71941.1"/>
    </source>
</evidence>
<dbReference type="InterPro" id="IPR015422">
    <property type="entry name" value="PyrdxlP-dep_Trfase_small"/>
</dbReference>
<dbReference type="Pfam" id="PF00155">
    <property type="entry name" value="Aminotran_1_2"/>
    <property type="match status" value="1"/>
</dbReference>
<dbReference type="InterPro" id="IPR004838">
    <property type="entry name" value="NHTrfase_class1_PyrdxlP-BS"/>
</dbReference>
<comment type="cofactor">
    <cofactor evidence="1 6">
        <name>pyridoxal 5'-phosphate</name>
        <dbReference type="ChEBI" id="CHEBI:597326"/>
    </cofactor>
</comment>
<dbReference type="PANTHER" id="PTHR46383">
    <property type="entry name" value="ASPARTATE AMINOTRANSFERASE"/>
    <property type="match status" value="1"/>
</dbReference>
<proteinExistence type="inferred from homology"/>
<evidence type="ECO:0000256" key="4">
    <source>
        <dbReference type="ARBA" id="ARBA00022679"/>
    </source>
</evidence>
<dbReference type="EMBL" id="PFLI01000118">
    <property type="protein sequence ID" value="PIY71941.1"/>
    <property type="molecule type" value="Genomic_DNA"/>
</dbReference>
<dbReference type="GO" id="GO:0006520">
    <property type="term" value="P:amino acid metabolic process"/>
    <property type="evidence" value="ECO:0007669"/>
    <property type="project" value="InterPro"/>
</dbReference>
<dbReference type="NCBIfam" id="NF005744">
    <property type="entry name" value="PRK07568.1"/>
    <property type="match status" value="1"/>
</dbReference>
<organism evidence="8 9">
    <name type="scientific">Candidatus Roizmanbacteria bacterium CG_4_10_14_0_8_um_filter_33_9</name>
    <dbReference type="NCBI Taxonomy" id="1974826"/>
    <lineage>
        <taxon>Bacteria</taxon>
        <taxon>Candidatus Roizmaniibacteriota</taxon>
    </lineage>
</organism>
<keyword evidence="3 6" id="KW-0032">Aminotransferase</keyword>
<dbReference type="InterPro" id="IPR015424">
    <property type="entry name" value="PyrdxlP-dep_Trfase"/>
</dbReference>
<evidence type="ECO:0000259" key="7">
    <source>
        <dbReference type="Pfam" id="PF00155"/>
    </source>
</evidence>
<evidence type="ECO:0000256" key="2">
    <source>
        <dbReference type="ARBA" id="ARBA00007441"/>
    </source>
</evidence>
<dbReference type="PROSITE" id="PS00105">
    <property type="entry name" value="AA_TRANSFER_CLASS_1"/>
    <property type="match status" value="1"/>
</dbReference>
<feature type="domain" description="Aminotransferase class I/classII large" evidence="7">
    <location>
        <begin position="34"/>
        <end position="386"/>
    </location>
</feature>
<dbReference type="SUPFAM" id="SSF53383">
    <property type="entry name" value="PLP-dependent transferases"/>
    <property type="match status" value="1"/>
</dbReference>
<dbReference type="AlphaFoldDB" id="A0A2M7QJ15"/>
<comment type="caution">
    <text evidence="8">The sequence shown here is derived from an EMBL/GenBank/DDBJ whole genome shotgun (WGS) entry which is preliminary data.</text>
</comment>
<protein>
    <recommendedName>
        <fullName evidence="6">Aminotransferase</fullName>
        <ecNumber evidence="6">2.6.1.-</ecNumber>
    </recommendedName>
</protein>
<dbReference type="PRINTS" id="PR00753">
    <property type="entry name" value="ACCSYNTHASE"/>
</dbReference>
<evidence type="ECO:0000256" key="6">
    <source>
        <dbReference type="RuleBase" id="RU000481"/>
    </source>
</evidence>
<dbReference type="PANTHER" id="PTHR46383:SF2">
    <property type="entry name" value="AMINOTRANSFERASE"/>
    <property type="match status" value="1"/>
</dbReference>
<dbReference type="Gene3D" id="3.40.640.10">
    <property type="entry name" value="Type I PLP-dependent aspartate aminotransferase-like (Major domain)"/>
    <property type="match status" value="1"/>
</dbReference>
<dbReference type="CDD" id="cd00609">
    <property type="entry name" value="AAT_like"/>
    <property type="match status" value="1"/>
</dbReference>